<keyword evidence="6" id="KW-1185">Reference proteome</keyword>
<dbReference type="EMBL" id="LSRX01000657">
    <property type="protein sequence ID" value="OLP91604.1"/>
    <property type="molecule type" value="Genomic_DNA"/>
</dbReference>
<feature type="compositionally biased region" description="Low complexity" evidence="3">
    <location>
        <begin position="26"/>
        <end position="57"/>
    </location>
</feature>
<evidence type="ECO:0000259" key="4">
    <source>
        <dbReference type="PROSITE" id="PS50158"/>
    </source>
</evidence>
<dbReference type="GO" id="GO:0008270">
    <property type="term" value="F:zinc ion binding"/>
    <property type="evidence" value="ECO:0007669"/>
    <property type="project" value="UniProtKB-KW"/>
</dbReference>
<feature type="coiled-coil region" evidence="2">
    <location>
        <begin position="88"/>
        <end position="141"/>
    </location>
</feature>
<dbReference type="InterPro" id="IPR001878">
    <property type="entry name" value="Znf_CCHC"/>
</dbReference>
<feature type="compositionally biased region" description="Basic and acidic residues" evidence="3">
    <location>
        <begin position="417"/>
        <end position="426"/>
    </location>
</feature>
<evidence type="ECO:0000313" key="5">
    <source>
        <dbReference type="EMBL" id="OLP91604.1"/>
    </source>
</evidence>
<keyword evidence="1" id="KW-0863">Zinc-finger</keyword>
<feature type="compositionally biased region" description="Basic residues" evidence="3">
    <location>
        <begin position="478"/>
        <end position="495"/>
    </location>
</feature>
<accession>A0A1Q9D8T3</accession>
<evidence type="ECO:0000256" key="3">
    <source>
        <dbReference type="SAM" id="MobiDB-lite"/>
    </source>
</evidence>
<evidence type="ECO:0000256" key="2">
    <source>
        <dbReference type="SAM" id="Coils"/>
    </source>
</evidence>
<feature type="region of interest" description="Disordered" evidence="3">
    <location>
        <begin position="150"/>
        <end position="172"/>
    </location>
</feature>
<sequence length="1248" mass="134379">MSAQSVPVPDTTPEEEFDLFGPGPAPGTAPAASSVTASANPFVSEEPASASAPQAGGSPTGGVTAGGSPVGGGTVGEGDQTALLVGLLRQSLQQNQQMMQQNQQLVATMLRRMDLEEERRNKAEEKVAETAEAAKKAAEAALTRDPFDPRAAAFSADPVDKGPGGGFGSSNRAEKYLPPLPLIDHHVMGKGRMKEVEGWHTFLETLSSWLALQEEAFVRELQLCVPVKTEILQTKLPSDTAARSSKLFYYLTQSLAKWERGLELLRSCSKRQGMSACGYEVVRTITSQYSIVSRMEAVYVRDSALRLFQSVGGIKRPTDLIRHLEDAFAKSESKLTNFPELKLSEADRCSVLLQSLSAEVRQYVVLHGKSDDWEALRKSLTYYEEQLRLCDLPGSARALSDVLCDYCGKKGHKAEQCWQKKRDERAAAGGPGKGKGDHEKKGKGRGDQTPKGARAPRGSEKGKGDKGKGEKGKEKGKDKWKKGPKGPKKHKKGKDKGRSLTEPESEEESGGGATLMALRFSAPGGGRPSPRLSEVPVLSPSEKPPSSVVARSPVGLGPKGPTNLEDLASESMGSLGTRFAKQGDVSHVCKALEATAGDVWLVDSGATCHIVSTQHLSGFRVVKKHERSANLFNASGGSIVVSGVVDLEVHFGDVFLRLEEVLVAEVGFNVISPWTASERGWKTFLAKGGSRLYKGNKKSIKLMGAQRAWWAVSGSKKNPKRQPKGAVPMEIDSISEGPGPGHRAVTSLPGSALTGPEAPPGILKNRRKEAEVEIEAPGARNPLVPEQSGTPMVPEESGAPSVPEQSGTPMVPEESGTTARAPQWFHMLLYYRNFLTGWLDCGQASFVFRRDMKGECDEQGRVFVAFASLAMGDSGACEYTQCSHLGVCLKGAAIVPGELLVHAAAPPRGLLSVGLVIDDLVYLDRVQTADLEAIRAGSTRTEGSRRLDAALSAYNAAPLEVSSDKVFRDQVKASFWGATVCGASGWLKPNAHRLWPLVMITLRTVQLGLATRHLLESLAGCWISVFILKRRLLSAMDLIFKACGAGVPNTIIRLSPALRSELASFVFLGPLCSVNLRAQIDNTVTATDASSGWQAAVRAEVPAAVAQEAYRHSVQKGTWTRLLSQPGAWLKDHGLLDVESELPGGDVFVALPLYVGLATCPQYFELWRKSYKNKVHINVAELQAFLREEARAGHRKPNARMIFALDSQVAIGAIAKGRSASPRLNDLLCRSIPTVIGSQCQSQRRLLH</sequence>
<dbReference type="GO" id="GO:0003676">
    <property type="term" value="F:nucleic acid binding"/>
    <property type="evidence" value="ECO:0007669"/>
    <property type="project" value="InterPro"/>
</dbReference>
<reference evidence="5 6" key="1">
    <citation type="submission" date="2016-02" db="EMBL/GenBank/DDBJ databases">
        <title>Genome analysis of coral dinoflagellate symbionts highlights evolutionary adaptations to a symbiotic lifestyle.</title>
        <authorList>
            <person name="Aranda M."/>
            <person name="Li Y."/>
            <person name="Liew Y.J."/>
            <person name="Baumgarten S."/>
            <person name="Simakov O."/>
            <person name="Wilson M."/>
            <person name="Piel J."/>
            <person name="Ashoor H."/>
            <person name="Bougouffa S."/>
            <person name="Bajic V.B."/>
            <person name="Ryu T."/>
            <person name="Ravasi T."/>
            <person name="Bayer T."/>
            <person name="Micklem G."/>
            <person name="Kim H."/>
            <person name="Bhak J."/>
            <person name="Lajeunesse T.C."/>
            <person name="Voolstra C.R."/>
        </authorList>
    </citation>
    <scope>NUCLEOTIDE SEQUENCE [LARGE SCALE GENOMIC DNA]</scope>
    <source>
        <strain evidence="5 6">CCMP2467</strain>
    </source>
</reference>
<keyword evidence="2" id="KW-0175">Coiled coil</keyword>
<dbReference type="OrthoDB" id="443183at2759"/>
<feature type="compositionally biased region" description="Basic and acidic residues" evidence="3">
    <location>
        <begin position="457"/>
        <end position="477"/>
    </location>
</feature>
<feature type="compositionally biased region" description="Basic and acidic residues" evidence="3">
    <location>
        <begin position="434"/>
        <end position="448"/>
    </location>
</feature>
<feature type="region of interest" description="Disordered" evidence="3">
    <location>
        <begin position="780"/>
        <end position="817"/>
    </location>
</feature>
<keyword evidence="1" id="KW-0862">Zinc</keyword>
<gene>
    <name evidence="5" type="ORF">AK812_SmicGene26664</name>
</gene>
<feature type="region of interest" description="Disordered" evidence="3">
    <location>
        <begin position="417"/>
        <end position="567"/>
    </location>
</feature>
<dbReference type="AlphaFoldDB" id="A0A1Q9D8T3"/>
<dbReference type="Proteomes" id="UP000186817">
    <property type="component" value="Unassembled WGS sequence"/>
</dbReference>
<proteinExistence type="predicted"/>
<organism evidence="5 6">
    <name type="scientific">Symbiodinium microadriaticum</name>
    <name type="common">Dinoflagellate</name>
    <name type="synonym">Zooxanthella microadriatica</name>
    <dbReference type="NCBI Taxonomy" id="2951"/>
    <lineage>
        <taxon>Eukaryota</taxon>
        <taxon>Sar</taxon>
        <taxon>Alveolata</taxon>
        <taxon>Dinophyceae</taxon>
        <taxon>Suessiales</taxon>
        <taxon>Symbiodiniaceae</taxon>
        <taxon>Symbiodinium</taxon>
    </lineage>
</organism>
<evidence type="ECO:0000313" key="6">
    <source>
        <dbReference type="Proteomes" id="UP000186817"/>
    </source>
</evidence>
<feature type="region of interest" description="Disordered" evidence="3">
    <location>
        <begin position="1"/>
        <end position="77"/>
    </location>
</feature>
<name>A0A1Q9D8T3_SYMMI</name>
<feature type="compositionally biased region" description="Gly residues" evidence="3">
    <location>
        <begin position="58"/>
        <end position="76"/>
    </location>
</feature>
<comment type="caution">
    <text evidence="5">The sequence shown here is derived from an EMBL/GenBank/DDBJ whole genome shotgun (WGS) entry which is preliminary data.</text>
</comment>
<dbReference type="PROSITE" id="PS50158">
    <property type="entry name" value="ZF_CCHC"/>
    <property type="match status" value="1"/>
</dbReference>
<evidence type="ECO:0000256" key="1">
    <source>
        <dbReference type="PROSITE-ProRule" id="PRU00047"/>
    </source>
</evidence>
<protein>
    <recommendedName>
        <fullName evidence="4">CCHC-type domain-containing protein</fullName>
    </recommendedName>
</protein>
<feature type="region of interest" description="Disordered" evidence="3">
    <location>
        <begin position="713"/>
        <end position="762"/>
    </location>
</feature>
<keyword evidence="1" id="KW-0479">Metal-binding</keyword>
<feature type="domain" description="CCHC-type" evidence="4">
    <location>
        <begin position="404"/>
        <end position="417"/>
    </location>
</feature>